<dbReference type="RefSeq" id="WP_279524864.1">
    <property type="nucleotide sequence ID" value="NZ_JARVII010000023.1"/>
</dbReference>
<comment type="caution">
    <text evidence="1">The sequence shown here is derived from an EMBL/GenBank/DDBJ whole genome shotgun (WGS) entry which is preliminary data.</text>
</comment>
<reference evidence="1 2" key="1">
    <citation type="submission" date="2023-04" db="EMBL/GenBank/DDBJ databases">
        <title>Ottowia paracancer sp. nov., isolated from human stomach.</title>
        <authorList>
            <person name="Song Y."/>
        </authorList>
    </citation>
    <scope>NUCLEOTIDE SEQUENCE [LARGE SCALE GENOMIC DNA]</scope>
    <source>
        <strain evidence="1 2">10c7w1</strain>
    </source>
</reference>
<evidence type="ECO:0000313" key="1">
    <source>
        <dbReference type="EMBL" id="MDG9700074.1"/>
    </source>
</evidence>
<protein>
    <submittedName>
        <fullName evidence="1">Uncharacterized protein</fullName>
    </submittedName>
</protein>
<dbReference type="Proteomes" id="UP001237156">
    <property type="component" value="Unassembled WGS sequence"/>
</dbReference>
<organism evidence="1 2">
    <name type="scientific">Ottowia cancrivicina</name>
    <dbReference type="NCBI Taxonomy" id="3040346"/>
    <lineage>
        <taxon>Bacteria</taxon>
        <taxon>Pseudomonadati</taxon>
        <taxon>Pseudomonadota</taxon>
        <taxon>Betaproteobacteria</taxon>
        <taxon>Burkholderiales</taxon>
        <taxon>Comamonadaceae</taxon>
        <taxon>Ottowia</taxon>
    </lineage>
</organism>
<keyword evidence="2" id="KW-1185">Reference proteome</keyword>
<accession>A0AAW6RMD6</accession>
<gene>
    <name evidence="1" type="ORF">QB898_10195</name>
</gene>
<dbReference type="AlphaFoldDB" id="A0AAW6RMD6"/>
<evidence type="ECO:0000313" key="2">
    <source>
        <dbReference type="Proteomes" id="UP001237156"/>
    </source>
</evidence>
<sequence length="188" mass="21640">MTPEIMLGTNFLSLEIRVLMEMKIRNVDATEAIIILCADKNFGLFCKEALLFADGWPRHIRKKYGNAMVFTEKESYNIESLRFTGVRGNSFIEKLFYFMNLNWKVEVVLGKMNFNIEELKDAIIDTFDKNFIFGDDDAQFDAEALRCIKREIMNAETLTDIFDAMKISSDRLGNDPSLGENLLSEGLY</sequence>
<proteinExistence type="predicted"/>
<dbReference type="EMBL" id="JARVII010000023">
    <property type="protein sequence ID" value="MDG9700074.1"/>
    <property type="molecule type" value="Genomic_DNA"/>
</dbReference>
<name>A0AAW6RMD6_9BURK</name>